<sequence>MSPGCCCGLEDWREWLDVLTGETPWLGHDPSPRIEHADKLIRLWADGGEEATKAPSARPIEIPVDDLVGILNSVRDAMRGFLSLTKQWAACHVPSLAVDLATKLDEDLAISAPLPSDYGQHIL</sequence>
<dbReference type="Proteomes" id="UP001550044">
    <property type="component" value="Unassembled WGS sequence"/>
</dbReference>
<reference evidence="1 2" key="1">
    <citation type="submission" date="2024-06" db="EMBL/GenBank/DDBJ databases">
        <title>The Natural Products Discovery Center: Release of the First 8490 Sequenced Strains for Exploring Actinobacteria Biosynthetic Diversity.</title>
        <authorList>
            <person name="Kalkreuter E."/>
            <person name="Kautsar S.A."/>
            <person name="Yang D."/>
            <person name="Bader C.D."/>
            <person name="Teijaro C.N."/>
            <person name="Fluegel L."/>
            <person name="Davis C.M."/>
            <person name="Simpson J.R."/>
            <person name="Lauterbach L."/>
            <person name="Steele A.D."/>
            <person name="Gui C."/>
            <person name="Meng S."/>
            <person name="Li G."/>
            <person name="Viehrig K."/>
            <person name="Ye F."/>
            <person name="Su P."/>
            <person name="Kiefer A.F."/>
            <person name="Nichols A."/>
            <person name="Cepeda A.J."/>
            <person name="Yan W."/>
            <person name="Fan B."/>
            <person name="Jiang Y."/>
            <person name="Adhikari A."/>
            <person name="Zheng C.-J."/>
            <person name="Schuster L."/>
            <person name="Cowan T.M."/>
            <person name="Smanski M.J."/>
            <person name="Chevrette M.G."/>
            <person name="De Carvalho L.P.S."/>
            <person name="Shen B."/>
        </authorList>
    </citation>
    <scope>NUCLEOTIDE SEQUENCE [LARGE SCALE GENOMIC DNA]</scope>
    <source>
        <strain evidence="1 2">NPDC005137</strain>
    </source>
</reference>
<organism evidence="1 2">
    <name type="scientific">Streptomyces sp. 900116325</name>
    <dbReference type="NCBI Taxonomy" id="3154295"/>
    <lineage>
        <taxon>Bacteria</taxon>
        <taxon>Bacillati</taxon>
        <taxon>Actinomycetota</taxon>
        <taxon>Actinomycetes</taxon>
        <taxon>Kitasatosporales</taxon>
        <taxon>Streptomycetaceae</taxon>
        <taxon>Streptomyces</taxon>
    </lineage>
</organism>
<dbReference type="RefSeq" id="WP_356711465.1">
    <property type="nucleotide sequence ID" value="NZ_JBEXIP010000027.1"/>
</dbReference>
<proteinExistence type="predicted"/>
<protein>
    <submittedName>
        <fullName evidence="1">Uncharacterized protein</fullName>
    </submittedName>
</protein>
<comment type="caution">
    <text evidence="1">The sequence shown here is derived from an EMBL/GenBank/DDBJ whole genome shotgun (WGS) entry which is preliminary data.</text>
</comment>
<evidence type="ECO:0000313" key="1">
    <source>
        <dbReference type="EMBL" id="MET8436549.1"/>
    </source>
</evidence>
<gene>
    <name evidence="1" type="ORF">ABZV61_27950</name>
</gene>
<evidence type="ECO:0000313" key="2">
    <source>
        <dbReference type="Proteomes" id="UP001550044"/>
    </source>
</evidence>
<dbReference type="EMBL" id="JBEXIP010000027">
    <property type="protein sequence ID" value="MET8436549.1"/>
    <property type="molecule type" value="Genomic_DNA"/>
</dbReference>
<name>A0ABV2UGI4_9ACTN</name>
<accession>A0ABV2UGI4</accession>
<keyword evidence="2" id="KW-1185">Reference proteome</keyword>